<feature type="region of interest" description="Disordered" evidence="4">
    <location>
        <begin position="681"/>
        <end position="787"/>
    </location>
</feature>
<feature type="compositionally biased region" description="Low complexity" evidence="4">
    <location>
        <begin position="535"/>
        <end position="555"/>
    </location>
</feature>
<evidence type="ECO:0000259" key="5">
    <source>
        <dbReference type="Pfam" id="PF08558"/>
    </source>
</evidence>
<accession>A0A6G1H802</accession>
<dbReference type="InterPro" id="IPR052833">
    <property type="entry name" value="Telomeric_DNA-bd_trans-reg"/>
</dbReference>
<feature type="region of interest" description="Disordered" evidence="4">
    <location>
        <begin position="429"/>
        <end position="572"/>
    </location>
</feature>
<dbReference type="InterPro" id="IPR009057">
    <property type="entry name" value="Homeodomain-like_sf"/>
</dbReference>
<evidence type="ECO:0000256" key="3">
    <source>
        <dbReference type="ARBA" id="ARBA00023306"/>
    </source>
</evidence>
<evidence type="ECO:0000256" key="2">
    <source>
        <dbReference type="ARBA" id="ARBA00023242"/>
    </source>
</evidence>
<dbReference type="SUPFAM" id="SSF46689">
    <property type="entry name" value="Homeodomain-like"/>
    <property type="match status" value="1"/>
</dbReference>
<dbReference type="EMBL" id="ML977145">
    <property type="protein sequence ID" value="KAF1989285.1"/>
    <property type="molecule type" value="Genomic_DNA"/>
</dbReference>
<sequence length="787" mass="85807">MMMSGKQKPNYYTYRGPAHNPRLNAFTGTIDATPPTSTPRQHLSPPLDKPNGAAGAAGAAGATSWGSEPPLQSPYNLTPGAGDAGLGEVKQDTPPNPQDFGAHVGHYDPRPTFDAHGAVFEPSFGGTPSTEQPYYSTPQSQHDGMPSFNTDVYYNNHNSYGGIQQMQVAPTGQGAIDPSFLPPEPPSVGYFPNVDDTTDQRLKHICILDQMAGQILAAVTGQSVEHVLTVATDQDPSNAEAQAYTTLVALFDSNKAQFVREDIFLNEAAFPIPYWEMIRKVNLATLASTLFSGTGISFQQMDQSFLSLFGRDGSPLTTYQIQLYVELKTQAFIFDYLNGQELRDASIQEYFPMVHSPQYSDISQANKQDLMNRINHRRQLLLTDPNNDHMLTERYSWIDFLSLLQTCIQQRMNLGLDIGSIHNPYTNPVEMSPEVGMNSPHDLNSPHSPFPQMNNPNSTTLAFHNIPSNHSVLSRRQKRRSNTAAGALSSAINAQQQQQQHSLMRHQSGSPSSSKPPLHRLDTNFDFSDSPLGGPTSAPPMSQQQQQNSPTPISPMFNPSLNPDEAMSHSSLPTSAQYNLARHHAITHSPHPLRRVSVPSARRPWSAAEESALMDGLDQVKGPHWSQILALYGEGGSKSNVLRERSQVQLKDKARNLKLFFLKSGWAVPMGLQGVTGDLKSRAPGVARRREKEERTNGMRIARGIISGELGADASAGAGAQGPTSSSASAPASATATITTSLPERPSPSRRFPGRPRGPLSPAQIRAQVARKRTERSNTASTNENLS</sequence>
<evidence type="ECO:0000313" key="6">
    <source>
        <dbReference type="EMBL" id="KAF1989285.1"/>
    </source>
</evidence>
<dbReference type="GO" id="GO:0042803">
    <property type="term" value="F:protein homodimerization activity"/>
    <property type="evidence" value="ECO:0007669"/>
    <property type="project" value="InterPro"/>
</dbReference>
<feature type="compositionally biased region" description="Polar residues" evidence="4">
    <location>
        <begin position="777"/>
        <end position="787"/>
    </location>
</feature>
<dbReference type="Pfam" id="PF08558">
    <property type="entry name" value="TRF"/>
    <property type="match status" value="1"/>
</dbReference>
<feature type="compositionally biased region" description="Polar residues" evidence="4">
    <location>
        <begin position="441"/>
        <end position="472"/>
    </location>
</feature>
<dbReference type="OrthoDB" id="3366990at2759"/>
<keyword evidence="7" id="KW-1185">Reference proteome</keyword>
<dbReference type="Proteomes" id="UP000800041">
    <property type="component" value="Unassembled WGS sequence"/>
</dbReference>
<keyword evidence="1" id="KW-0238">DNA-binding</keyword>
<dbReference type="FunFam" id="1.10.10.60:FF:000137">
    <property type="entry name" value="MYB DNA binding protein"/>
    <property type="match status" value="1"/>
</dbReference>
<feature type="compositionally biased region" description="Polar residues" evidence="4">
    <location>
        <begin position="501"/>
        <end position="515"/>
    </location>
</feature>
<keyword evidence="2" id="KW-0539">Nucleus</keyword>
<dbReference type="InterPro" id="IPR013867">
    <property type="entry name" value="Telomere_rpt-bd_fac_dimer_dom"/>
</dbReference>
<dbReference type="AlphaFoldDB" id="A0A6G1H802"/>
<dbReference type="GO" id="GO:0010833">
    <property type="term" value="P:telomere maintenance via telomere lengthening"/>
    <property type="evidence" value="ECO:0007669"/>
    <property type="project" value="TreeGrafter"/>
</dbReference>
<evidence type="ECO:0000256" key="1">
    <source>
        <dbReference type="ARBA" id="ARBA00023125"/>
    </source>
</evidence>
<proteinExistence type="predicted"/>
<evidence type="ECO:0000313" key="7">
    <source>
        <dbReference type="Proteomes" id="UP000800041"/>
    </source>
</evidence>
<name>A0A6G1H802_9PEZI</name>
<dbReference type="CDD" id="cd11660">
    <property type="entry name" value="SANT_TRF"/>
    <property type="match status" value="1"/>
</dbReference>
<dbReference type="GO" id="GO:0003691">
    <property type="term" value="F:double-stranded telomeric DNA binding"/>
    <property type="evidence" value="ECO:0007669"/>
    <property type="project" value="TreeGrafter"/>
</dbReference>
<dbReference type="PANTHER" id="PTHR47807:SF1">
    <property type="entry name" value="PROTEIN TBF1"/>
    <property type="match status" value="1"/>
</dbReference>
<feature type="domain" description="Telomere repeat-binding factor dimerisation" evidence="5">
    <location>
        <begin position="204"/>
        <end position="413"/>
    </location>
</feature>
<feature type="region of interest" description="Disordered" evidence="4">
    <location>
        <begin position="22"/>
        <end position="102"/>
    </location>
</feature>
<protein>
    <recommendedName>
        <fullName evidence="5">Telomere repeat-binding factor dimerisation domain-containing protein</fullName>
    </recommendedName>
</protein>
<feature type="compositionally biased region" description="Low complexity" evidence="4">
    <location>
        <begin position="708"/>
        <end position="762"/>
    </location>
</feature>
<dbReference type="Gene3D" id="1.10.10.60">
    <property type="entry name" value="Homeodomain-like"/>
    <property type="match status" value="1"/>
</dbReference>
<organism evidence="6 7">
    <name type="scientific">Aulographum hederae CBS 113979</name>
    <dbReference type="NCBI Taxonomy" id="1176131"/>
    <lineage>
        <taxon>Eukaryota</taxon>
        <taxon>Fungi</taxon>
        <taxon>Dikarya</taxon>
        <taxon>Ascomycota</taxon>
        <taxon>Pezizomycotina</taxon>
        <taxon>Dothideomycetes</taxon>
        <taxon>Pleosporomycetidae</taxon>
        <taxon>Aulographales</taxon>
        <taxon>Aulographaceae</taxon>
    </lineage>
</organism>
<reference evidence="6" key="1">
    <citation type="journal article" date="2020" name="Stud. Mycol.">
        <title>101 Dothideomycetes genomes: a test case for predicting lifestyles and emergence of pathogens.</title>
        <authorList>
            <person name="Haridas S."/>
            <person name="Albert R."/>
            <person name="Binder M."/>
            <person name="Bloem J."/>
            <person name="Labutti K."/>
            <person name="Salamov A."/>
            <person name="Andreopoulos B."/>
            <person name="Baker S."/>
            <person name="Barry K."/>
            <person name="Bills G."/>
            <person name="Bluhm B."/>
            <person name="Cannon C."/>
            <person name="Castanera R."/>
            <person name="Culley D."/>
            <person name="Daum C."/>
            <person name="Ezra D."/>
            <person name="Gonzalez J."/>
            <person name="Henrissat B."/>
            <person name="Kuo A."/>
            <person name="Liang C."/>
            <person name="Lipzen A."/>
            <person name="Lutzoni F."/>
            <person name="Magnuson J."/>
            <person name="Mondo S."/>
            <person name="Nolan M."/>
            <person name="Ohm R."/>
            <person name="Pangilinan J."/>
            <person name="Park H.-J."/>
            <person name="Ramirez L."/>
            <person name="Alfaro M."/>
            <person name="Sun H."/>
            <person name="Tritt A."/>
            <person name="Yoshinaga Y."/>
            <person name="Zwiers L.-H."/>
            <person name="Turgeon B."/>
            <person name="Goodwin S."/>
            <person name="Spatafora J."/>
            <person name="Crous P."/>
            <person name="Grigoriev I."/>
        </authorList>
    </citation>
    <scope>NUCLEOTIDE SEQUENCE</scope>
    <source>
        <strain evidence="6">CBS 113979</strain>
    </source>
</reference>
<feature type="compositionally biased region" description="Basic and acidic residues" evidence="4">
    <location>
        <begin position="688"/>
        <end position="697"/>
    </location>
</feature>
<keyword evidence="3" id="KW-0131">Cell cycle</keyword>
<dbReference type="PANTHER" id="PTHR47807">
    <property type="entry name" value="PROTEIN TBF1"/>
    <property type="match status" value="1"/>
</dbReference>
<evidence type="ECO:0000256" key="4">
    <source>
        <dbReference type="SAM" id="MobiDB-lite"/>
    </source>
</evidence>
<gene>
    <name evidence="6" type="ORF">K402DRAFT_268978</name>
</gene>
<feature type="compositionally biased region" description="Low complexity" evidence="4">
    <location>
        <begin position="52"/>
        <end position="62"/>
    </location>
</feature>